<comment type="caution">
    <text evidence="2">The sequence shown here is derived from an EMBL/GenBank/DDBJ whole genome shotgun (WGS) entry which is preliminary data.</text>
</comment>
<evidence type="ECO:0000313" key="2">
    <source>
        <dbReference type="EMBL" id="KAJ7343816.1"/>
    </source>
</evidence>
<feature type="region of interest" description="Disordered" evidence="1">
    <location>
        <begin position="149"/>
        <end position="171"/>
    </location>
</feature>
<dbReference type="EMBL" id="JARIHO010000022">
    <property type="protein sequence ID" value="KAJ7343816.1"/>
    <property type="molecule type" value="Genomic_DNA"/>
</dbReference>
<proteinExistence type="predicted"/>
<protein>
    <submittedName>
        <fullName evidence="2">Uncharacterized protein</fullName>
    </submittedName>
</protein>
<name>A0AAD6ZYY9_9AGAR</name>
<feature type="region of interest" description="Disordered" evidence="1">
    <location>
        <begin position="217"/>
        <end position="236"/>
    </location>
</feature>
<feature type="compositionally biased region" description="Basic and acidic residues" evidence="1">
    <location>
        <begin position="217"/>
        <end position="226"/>
    </location>
</feature>
<dbReference type="Proteomes" id="UP001218218">
    <property type="component" value="Unassembled WGS sequence"/>
</dbReference>
<dbReference type="AlphaFoldDB" id="A0AAD6ZYY9"/>
<keyword evidence="3" id="KW-1185">Reference proteome</keyword>
<gene>
    <name evidence="2" type="ORF">DFH08DRAFT_810363</name>
</gene>
<organism evidence="2 3">
    <name type="scientific">Mycena albidolilacea</name>
    <dbReference type="NCBI Taxonomy" id="1033008"/>
    <lineage>
        <taxon>Eukaryota</taxon>
        <taxon>Fungi</taxon>
        <taxon>Dikarya</taxon>
        <taxon>Basidiomycota</taxon>
        <taxon>Agaricomycotina</taxon>
        <taxon>Agaricomycetes</taxon>
        <taxon>Agaricomycetidae</taxon>
        <taxon>Agaricales</taxon>
        <taxon>Marasmiineae</taxon>
        <taxon>Mycenaceae</taxon>
        <taxon>Mycena</taxon>
    </lineage>
</organism>
<reference evidence="2" key="1">
    <citation type="submission" date="2023-03" db="EMBL/GenBank/DDBJ databases">
        <title>Massive genome expansion in bonnet fungi (Mycena s.s.) driven by repeated elements and novel gene families across ecological guilds.</title>
        <authorList>
            <consortium name="Lawrence Berkeley National Laboratory"/>
            <person name="Harder C.B."/>
            <person name="Miyauchi S."/>
            <person name="Viragh M."/>
            <person name="Kuo A."/>
            <person name="Thoen E."/>
            <person name="Andreopoulos B."/>
            <person name="Lu D."/>
            <person name="Skrede I."/>
            <person name="Drula E."/>
            <person name="Henrissat B."/>
            <person name="Morin E."/>
            <person name="Kohler A."/>
            <person name="Barry K."/>
            <person name="LaButti K."/>
            <person name="Morin E."/>
            <person name="Salamov A."/>
            <person name="Lipzen A."/>
            <person name="Mereny Z."/>
            <person name="Hegedus B."/>
            <person name="Baldrian P."/>
            <person name="Stursova M."/>
            <person name="Weitz H."/>
            <person name="Taylor A."/>
            <person name="Grigoriev I.V."/>
            <person name="Nagy L.G."/>
            <person name="Martin F."/>
            <person name="Kauserud H."/>
        </authorList>
    </citation>
    <scope>NUCLEOTIDE SEQUENCE</scope>
    <source>
        <strain evidence="2">CBHHK002</strain>
    </source>
</reference>
<sequence length="236" mass="25129">MLTVDCYLPLLALLGTRLDSSKLEAFKGSESLDNLTELTWGHRHARDGTARPREGGPDCVPHFNLETPLVPPAATPTLELDAFRALCTAPPSSPHSAQLAVQVLLAVPPPGGGTAPVYVKALAAQTLPYAAWCRPSFTYVLAPRALSNKGTGTREPALHGSKSNPTHSAHKQGCMEAGVVMLSVDARSTQYHTSGDLLSDKLLEGADTIHSLVTNREVKHNTEAKHSLTQPPPVIL</sequence>
<evidence type="ECO:0000313" key="3">
    <source>
        <dbReference type="Proteomes" id="UP001218218"/>
    </source>
</evidence>
<evidence type="ECO:0000256" key="1">
    <source>
        <dbReference type="SAM" id="MobiDB-lite"/>
    </source>
</evidence>
<accession>A0AAD6ZYY9</accession>